<geneLocation type="plasmid" evidence="1 2">
    <name>pHLA</name>
</geneLocation>
<dbReference type="Proteomes" id="UP001156560">
    <property type="component" value="Plasmid pHLA"/>
</dbReference>
<name>A0AA47JML3_VIBPH</name>
<keyword evidence="1" id="KW-0614">Plasmid</keyword>
<evidence type="ECO:0000313" key="1">
    <source>
        <dbReference type="EMBL" id="WAT93637.1"/>
    </source>
</evidence>
<evidence type="ECO:0000313" key="2">
    <source>
        <dbReference type="Proteomes" id="UP001156560"/>
    </source>
</evidence>
<gene>
    <name evidence="1" type="ORF">O1Q84_26325</name>
</gene>
<sequence>MSDLSNLKFPSGRSVKQVKMDAKRLRKSQDITLTEALNQCASENGIALPWDKAVEQLKRQAVSASILEEQIYLDSHFKPSNDYFDLVNKARGFPPKDTTSSLQINLSLLPSHVYETLLCHPTYNRLIERFMQFSDFKLEVKHPNRTARYRGDDWHADFKFDGFSGEGYKPYNIVWLELKAWLMQFSSTHRFHVSERIDKPSYSKLVTQTHWEWTPLDFVNQLDLDVDRAFYCQMVNAELPFEKVQWQNTDLSELMETLDQPESYQATTLFEYTLNGEVDTVSSQSQGSVQDCNIRIRTLQLYTSALNSVMRHYKLTDPNIPMKLRDIKMGEQLFFGHTRTR</sequence>
<dbReference type="RefSeq" id="WP_025634016.1">
    <property type="nucleotide sequence ID" value="NZ_CP114196.1"/>
</dbReference>
<dbReference type="EMBL" id="CP114196">
    <property type="protein sequence ID" value="WAT93637.1"/>
    <property type="molecule type" value="Genomic_DNA"/>
</dbReference>
<reference evidence="1" key="1">
    <citation type="submission" date="2022-12" db="EMBL/GenBank/DDBJ databases">
        <title>Vibrio parahaemolyticus become highly virulent by producing novel Tc toxins.</title>
        <authorList>
            <person name="Yang F."/>
            <person name="You Y."/>
            <person name="Lai Q."/>
            <person name="Xu L."/>
            <person name="Li F."/>
        </authorList>
    </citation>
    <scope>NUCLEOTIDE SEQUENCE</scope>
    <source>
        <strain evidence="1">Vp-HL-202005</strain>
        <plasmid evidence="1">pHLA</plasmid>
    </source>
</reference>
<dbReference type="AlphaFoldDB" id="A0AA47JML3"/>
<protein>
    <submittedName>
        <fullName evidence="1">Uncharacterized protein</fullName>
    </submittedName>
</protein>
<proteinExistence type="predicted"/>
<organism evidence="1 2">
    <name type="scientific">Vibrio parahaemolyticus</name>
    <dbReference type="NCBI Taxonomy" id="670"/>
    <lineage>
        <taxon>Bacteria</taxon>
        <taxon>Pseudomonadati</taxon>
        <taxon>Pseudomonadota</taxon>
        <taxon>Gammaproteobacteria</taxon>
        <taxon>Vibrionales</taxon>
        <taxon>Vibrionaceae</taxon>
        <taxon>Vibrio</taxon>
    </lineage>
</organism>
<accession>A0AA47JML3</accession>